<keyword evidence="5" id="KW-1185">Reference proteome</keyword>
<proteinExistence type="inferred from homology"/>
<name>A0A098VSZ2_9MICR</name>
<dbReference type="PANTHER" id="PTHR21569">
    <property type="entry name" value="RIBOSOMAL PROTEIN S9"/>
    <property type="match status" value="1"/>
</dbReference>
<dbReference type="AlphaFoldDB" id="A0A098VSZ2"/>
<dbReference type="VEuPathDB" id="MicrosporidiaDB:DI09_250p20"/>
<dbReference type="RefSeq" id="XP_013238315.1">
    <property type="nucleotide sequence ID" value="XM_013382861.1"/>
</dbReference>
<evidence type="ECO:0000256" key="3">
    <source>
        <dbReference type="ARBA" id="ARBA00023274"/>
    </source>
</evidence>
<dbReference type="GeneID" id="25259236"/>
<evidence type="ECO:0000256" key="2">
    <source>
        <dbReference type="ARBA" id="ARBA00022980"/>
    </source>
</evidence>
<accession>A0A098VSZ2</accession>
<dbReference type="EMBL" id="JMKJ01000167">
    <property type="protein sequence ID" value="KGG51879.1"/>
    <property type="molecule type" value="Genomic_DNA"/>
</dbReference>
<dbReference type="Gene3D" id="3.30.230.10">
    <property type="match status" value="1"/>
</dbReference>
<sequence>MPNAAMRMYTYCLPSIRRKYSSNVSEAASKYIFKRSPTFSSNPFSNYELRAKDSQQKSDPFERPNPAAKKAYLLPSSLSFYSTHPTFFDTISLLNDIFKRISSFSLLNLSEEDLSYALLIDIPSAIRFPSELKKNAKNKTLPNFSIIYSLDKLQGRSESSKADVSIFSLRSLLSEESLSIWKSLKEMERILGCPLSERMYYRLCLKLSLVQKLYENCPPSTNLTSFLEGWKRSTVSEGSDLEKHGPTEYKLREVDSLGRIHTTASKKCAKAELWLYPQSLATAGSIYEYPSSIWPIFVNGKPMHIYFEGDIKKIVSIITPLEATNRHSSYCIWASAHGGGLKGRADAIKIALARALASKEPALLSLLANLVDGDGRRVERKKYGQPKARRQFTWVKR</sequence>
<keyword evidence="3" id="KW-0687">Ribonucleoprotein</keyword>
<dbReference type="InterPro" id="IPR020568">
    <property type="entry name" value="Ribosomal_Su5_D2-typ_SF"/>
</dbReference>
<dbReference type="InterPro" id="IPR000754">
    <property type="entry name" value="Ribosomal_uS9"/>
</dbReference>
<reference evidence="4 5" key="1">
    <citation type="submission" date="2014-04" db="EMBL/GenBank/DDBJ databases">
        <title>A new species of microsporidia sheds light on the evolution of extreme parasitism.</title>
        <authorList>
            <person name="Haag K.L."/>
            <person name="James T.Y."/>
            <person name="Larsson R."/>
            <person name="Schaer T.M."/>
            <person name="Refardt D."/>
            <person name="Pombert J.-F."/>
            <person name="Ebert D."/>
        </authorList>
    </citation>
    <scope>NUCLEOTIDE SEQUENCE [LARGE SCALE GENOMIC DNA]</scope>
    <source>
        <strain evidence="4 5">UGP3</strain>
        <tissue evidence="4">Spores</tissue>
    </source>
</reference>
<evidence type="ECO:0000256" key="1">
    <source>
        <dbReference type="ARBA" id="ARBA00005251"/>
    </source>
</evidence>
<evidence type="ECO:0000313" key="4">
    <source>
        <dbReference type="EMBL" id="KGG51879.1"/>
    </source>
</evidence>
<dbReference type="GO" id="GO:0003735">
    <property type="term" value="F:structural constituent of ribosome"/>
    <property type="evidence" value="ECO:0007669"/>
    <property type="project" value="InterPro"/>
</dbReference>
<organism evidence="4 5">
    <name type="scientific">Mitosporidium daphniae</name>
    <dbReference type="NCBI Taxonomy" id="1485682"/>
    <lineage>
        <taxon>Eukaryota</taxon>
        <taxon>Fungi</taxon>
        <taxon>Fungi incertae sedis</taxon>
        <taxon>Microsporidia</taxon>
        <taxon>Mitosporidium</taxon>
    </lineage>
</organism>
<protein>
    <recommendedName>
        <fullName evidence="6">Ribosomal protein S9</fullName>
    </recommendedName>
</protein>
<evidence type="ECO:0008006" key="6">
    <source>
        <dbReference type="Google" id="ProtNLM"/>
    </source>
</evidence>
<dbReference type="InterPro" id="IPR014721">
    <property type="entry name" value="Ribsml_uS5_D2-typ_fold_subgr"/>
</dbReference>
<dbReference type="GO" id="GO:0003723">
    <property type="term" value="F:RNA binding"/>
    <property type="evidence" value="ECO:0007669"/>
    <property type="project" value="TreeGrafter"/>
</dbReference>
<dbReference type="OrthoDB" id="10254627at2759"/>
<comment type="caution">
    <text evidence="4">The sequence shown here is derived from an EMBL/GenBank/DDBJ whole genome shotgun (WGS) entry which is preliminary data.</text>
</comment>
<dbReference type="Proteomes" id="UP000029725">
    <property type="component" value="Unassembled WGS sequence"/>
</dbReference>
<dbReference type="PANTHER" id="PTHR21569:SF1">
    <property type="entry name" value="SMALL RIBOSOMAL SUBUNIT PROTEIN US9M"/>
    <property type="match status" value="1"/>
</dbReference>
<keyword evidence="2" id="KW-0689">Ribosomal protein</keyword>
<dbReference type="GO" id="GO:0006412">
    <property type="term" value="P:translation"/>
    <property type="evidence" value="ECO:0007669"/>
    <property type="project" value="InterPro"/>
</dbReference>
<comment type="similarity">
    <text evidence="1">Belongs to the universal ribosomal protein uS9 family.</text>
</comment>
<dbReference type="GO" id="GO:0005763">
    <property type="term" value="C:mitochondrial small ribosomal subunit"/>
    <property type="evidence" value="ECO:0007669"/>
    <property type="project" value="TreeGrafter"/>
</dbReference>
<dbReference type="SUPFAM" id="SSF54211">
    <property type="entry name" value="Ribosomal protein S5 domain 2-like"/>
    <property type="match status" value="1"/>
</dbReference>
<evidence type="ECO:0000313" key="5">
    <source>
        <dbReference type="Proteomes" id="UP000029725"/>
    </source>
</evidence>
<dbReference type="HOGENOM" id="CLU_694609_0_0_1"/>
<dbReference type="Pfam" id="PF00380">
    <property type="entry name" value="Ribosomal_S9"/>
    <property type="match status" value="1"/>
</dbReference>
<gene>
    <name evidence="4" type="ORF">DI09_250p20</name>
</gene>